<dbReference type="RefSeq" id="WP_271341714.1">
    <property type="nucleotide sequence ID" value="NZ_JAQKAB010000011.1"/>
</dbReference>
<dbReference type="EMBL" id="JAQKAB010000011">
    <property type="protein sequence ID" value="MDA7027887.1"/>
    <property type="molecule type" value="Genomic_DNA"/>
</dbReference>
<keyword evidence="5" id="KW-1185">Reference proteome</keyword>
<evidence type="ECO:0008006" key="6">
    <source>
        <dbReference type="Google" id="ProtNLM"/>
    </source>
</evidence>
<sequence>MFNERDALRLRLEQLNHTEITVIREFQKERNQIYAKLRELDGANQLPSVNKKSSLIELASATAQKFKEVNKHSRTEKSSFMLNTKEQIHRSKTSIHREAALKVLNTYKEGIRGTDLRVEIEKETGIPIMNMTTFMQGLMKHHPEVKKPDRGRYKLSKEQELISEKSFK</sequence>
<dbReference type="Proteomes" id="UP001211894">
    <property type="component" value="Unassembled WGS sequence"/>
</dbReference>
<dbReference type="Pfam" id="PF23159">
    <property type="entry name" value="WHD_Rok"/>
    <property type="match status" value="1"/>
</dbReference>
<comment type="caution">
    <text evidence="4">The sequence shown here is derived from an EMBL/GenBank/DDBJ whole genome shotgun (WGS) entry which is preliminary data.</text>
</comment>
<evidence type="ECO:0000256" key="1">
    <source>
        <dbReference type="SAM" id="MobiDB-lite"/>
    </source>
</evidence>
<evidence type="ECO:0000259" key="3">
    <source>
        <dbReference type="Pfam" id="PF26513"/>
    </source>
</evidence>
<proteinExistence type="predicted"/>
<evidence type="ECO:0000313" key="5">
    <source>
        <dbReference type="Proteomes" id="UP001211894"/>
    </source>
</evidence>
<name>A0ABT4X6G3_9BACI</name>
<feature type="region of interest" description="Disordered" evidence="1">
    <location>
        <begin position="144"/>
        <end position="168"/>
    </location>
</feature>
<protein>
    <recommendedName>
        <fullName evidence="6">Repressor of comK</fullName>
    </recommendedName>
</protein>
<dbReference type="InterPro" id="IPR058971">
    <property type="entry name" value="Rok_N_oligomerisation"/>
</dbReference>
<accession>A0ABT4X6G3</accession>
<evidence type="ECO:0000313" key="4">
    <source>
        <dbReference type="EMBL" id="MDA7027887.1"/>
    </source>
</evidence>
<reference evidence="4 5" key="1">
    <citation type="submission" date="2023-01" db="EMBL/GenBank/DDBJ databases">
        <title>Bacillus changyiensis sp. nov., isolated from a coastal deposit.</title>
        <authorList>
            <person name="Xiao G."/>
            <person name="Lai Q."/>
            <person name="Hu Z."/>
            <person name="Shao Z."/>
        </authorList>
    </citation>
    <scope>NUCLEOTIDE SEQUENCE [LARGE SCALE GENOMIC DNA]</scope>
    <source>
        <strain evidence="4 5">CLL-7-23</strain>
    </source>
</reference>
<dbReference type="Pfam" id="PF26513">
    <property type="entry name" value="Rok_N"/>
    <property type="match status" value="1"/>
</dbReference>
<organism evidence="4 5">
    <name type="scientific">Bacillus changyiensis</name>
    <dbReference type="NCBI Taxonomy" id="3004103"/>
    <lineage>
        <taxon>Bacteria</taxon>
        <taxon>Bacillati</taxon>
        <taxon>Bacillota</taxon>
        <taxon>Bacilli</taxon>
        <taxon>Bacillales</taxon>
        <taxon>Bacillaceae</taxon>
        <taxon>Bacillus</taxon>
    </lineage>
</organism>
<feature type="domain" description="Repressor Rok winged helix" evidence="2">
    <location>
        <begin position="97"/>
        <end position="153"/>
    </location>
</feature>
<dbReference type="InterPro" id="IPR056984">
    <property type="entry name" value="WH_Rok"/>
</dbReference>
<evidence type="ECO:0000259" key="2">
    <source>
        <dbReference type="Pfam" id="PF23159"/>
    </source>
</evidence>
<gene>
    <name evidence="4" type="ORF">PJ311_15025</name>
</gene>
<feature type="domain" description="Rok N-terminal oligomerisation" evidence="3">
    <location>
        <begin position="1"/>
        <end position="41"/>
    </location>
</feature>